<dbReference type="PROSITE" id="PS01046">
    <property type="entry name" value="LON_SER"/>
    <property type="match status" value="1"/>
</dbReference>
<dbReference type="InterPro" id="IPR003111">
    <property type="entry name" value="Lon_prtase_N"/>
</dbReference>
<evidence type="ECO:0000256" key="5">
    <source>
        <dbReference type="ARBA" id="ARBA00022840"/>
    </source>
</evidence>
<dbReference type="GO" id="GO:0004176">
    <property type="term" value="F:ATP-dependent peptidase activity"/>
    <property type="evidence" value="ECO:0007669"/>
    <property type="project" value="UniProtKB-UniRule"/>
</dbReference>
<dbReference type="Gene3D" id="1.20.58.1480">
    <property type="match status" value="1"/>
</dbReference>
<evidence type="ECO:0000313" key="15">
    <source>
        <dbReference type="Proteomes" id="UP000222818"/>
    </source>
</evidence>
<evidence type="ECO:0000256" key="8">
    <source>
        <dbReference type="PIRSR" id="PIRSR001174-1"/>
    </source>
</evidence>
<evidence type="ECO:0000256" key="1">
    <source>
        <dbReference type="ARBA" id="ARBA00022670"/>
    </source>
</evidence>
<dbReference type="InterPro" id="IPR054594">
    <property type="entry name" value="Lon_lid"/>
</dbReference>
<dbReference type="InterPro" id="IPR004815">
    <property type="entry name" value="Lon_bac/euk-typ"/>
</dbReference>
<feature type="binding site" evidence="9">
    <location>
        <begin position="362"/>
        <end position="369"/>
    </location>
    <ligand>
        <name>ATP</name>
        <dbReference type="ChEBI" id="CHEBI:30616"/>
    </ligand>
</feature>
<dbReference type="Pfam" id="PF22667">
    <property type="entry name" value="Lon_lid"/>
    <property type="match status" value="1"/>
</dbReference>
<dbReference type="Gene3D" id="2.30.130.40">
    <property type="entry name" value="LON domain-like"/>
    <property type="match status" value="1"/>
</dbReference>
<evidence type="ECO:0000259" key="13">
    <source>
        <dbReference type="PROSITE" id="PS51787"/>
    </source>
</evidence>
<evidence type="ECO:0000256" key="9">
    <source>
        <dbReference type="PIRSR" id="PIRSR001174-2"/>
    </source>
</evidence>
<evidence type="ECO:0000256" key="4">
    <source>
        <dbReference type="ARBA" id="ARBA00022825"/>
    </source>
</evidence>
<dbReference type="InterPro" id="IPR027417">
    <property type="entry name" value="P-loop_NTPase"/>
</dbReference>
<dbReference type="PROSITE" id="PS51786">
    <property type="entry name" value="LON_PROTEOLYTIC"/>
    <property type="match status" value="1"/>
</dbReference>
<dbReference type="OrthoDB" id="9803599at2"/>
<dbReference type="GO" id="GO:0016887">
    <property type="term" value="F:ATP hydrolysis activity"/>
    <property type="evidence" value="ECO:0007669"/>
    <property type="project" value="InterPro"/>
</dbReference>
<dbReference type="Proteomes" id="UP000222818">
    <property type="component" value="Unassembled WGS sequence"/>
</dbReference>
<evidence type="ECO:0000256" key="6">
    <source>
        <dbReference type="ARBA" id="ARBA00050665"/>
    </source>
</evidence>
<sequence>MQAHHLMTKSSKLPLLSLKDIVMFPGMVIPIFVDRKSPINTVDLTKANAIRLMVAAQKNCISKQCASELYKIGCIAVIRQLLRLPDGTMKAMVEGVQRSEVITTRANSIQTCEVMSFAYEYQPSNPRTIEDLFRMVVNRFVCYLHLNKRYSEEAELTLRMIGGFVLMDVNKLFDTIAISVVPGLNQKQRMLEAPTIEARFDILAERLEYEMSSLLLEDRLQDRVKLQLEKNQKEYYLHEQLKAIQKELGEPEDIADFDKAVDCIETSKMPEEVKAKTKRELRKLRTMASSSADANVIRSYIETLISLPWKRKSVVQIDINKTEELLNTNHYGLSEVKSRVIEHLAISKRAGKPRAPVLCFVGPPGVGKTSLGRAIAKAIGRRFVRASLGGVHDEAEVRGHRRTYVGSMPGKILQSLIRIKVCNPLFLLDEVDKIGTVLRGDPASALLEVLDPEQNKEFCDNYIEVEFDLSDVMFVATANTLNIPKPLVDRMEVINIPGYTEEEKVSIVHSYLIKKHLITSGLKEGTLTFTKAAVNAIVRYYTREAGVRSLEKELAKICRKVVRNSLSMKEPTHLEVNTANLKSYLGNPKYSITNILKQGRIGQVAGLAWTETGGDLLFIEALLLSGKGRVLRTGSIGKVMKESIEAARSIARSRICVVSLCGPSRESDIHIHAPESAIPKDGPSAGVAVVVSIFSVLTDSIVRSEVAVTGEVTLNGEVLPIGGLPEKIYAAQRGNVRTVLIPEKNLKELEDMTSRSMVSISVVPIKWIDQALIIMLKSPQKMLKSFGVATVEPSEYPHQT</sequence>
<dbReference type="InterPro" id="IPR020568">
    <property type="entry name" value="Ribosomal_Su5_D2-typ_SF"/>
</dbReference>
<feature type="domain" description="Lon N-terminal" evidence="13">
    <location>
        <begin position="13"/>
        <end position="211"/>
    </location>
</feature>
<dbReference type="GO" id="GO:0006508">
    <property type="term" value="P:proteolysis"/>
    <property type="evidence" value="ECO:0007669"/>
    <property type="project" value="UniProtKB-KW"/>
</dbReference>
<dbReference type="EC" id="3.4.21.53" evidence="7"/>
<dbReference type="GO" id="GO:0030163">
    <property type="term" value="P:protein catabolic process"/>
    <property type="evidence" value="ECO:0007669"/>
    <property type="project" value="InterPro"/>
</dbReference>
<dbReference type="Gene3D" id="3.40.50.300">
    <property type="entry name" value="P-loop containing nucleotide triphosphate hydrolases"/>
    <property type="match status" value="1"/>
</dbReference>
<dbReference type="InterPro" id="IPR003959">
    <property type="entry name" value="ATPase_AAA_core"/>
</dbReference>
<dbReference type="FunFam" id="3.40.50.300:FF:000021">
    <property type="entry name" value="Lon protease homolog"/>
    <property type="match status" value="1"/>
</dbReference>
<dbReference type="Pfam" id="PF05362">
    <property type="entry name" value="Lon_C"/>
    <property type="match status" value="1"/>
</dbReference>
<dbReference type="SMART" id="SM00464">
    <property type="entry name" value="LON"/>
    <property type="match status" value="1"/>
</dbReference>
<comment type="subunit">
    <text evidence="7">Homohexamer. Organized in a ring with a central cavity.</text>
</comment>
<comment type="subcellular location">
    <subcellularLocation>
        <location evidence="7">Cytoplasm</location>
    </subcellularLocation>
</comment>
<dbReference type="InterPro" id="IPR015947">
    <property type="entry name" value="PUA-like_sf"/>
</dbReference>
<dbReference type="InterPro" id="IPR008268">
    <property type="entry name" value="Peptidase_S16_AS"/>
</dbReference>
<dbReference type="Pfam" id="PF00004">
    <property type="entry name" value="AAA"/>
    <property type="match status" value="1"/>
</dbReference>
<feature type="active site" evidence="8 10">
    <location>
        <position position="684"/>
    </location>
</feature>
<proteinExistence type="inferred from homology"/>
<dbReference type="Gene3D" id="1.10.8.60">
    <property type="match status" value="1"/>
</dbReference>
<dbReference type="SUPFAM" id="SSF54211">
    <property type="entry name" value="Ribosomal protein S5 domain 2-like"/>
    <property type="match status" value="1"/>
</dbReference>
<dbReference type="PANTHER" id="PTHR10046">
    <property type="entry name" value="ATP DEPENDENT LON PROTEASE FAMILY MEMBER"/>
    <property type="match status" value="1"/>
</dbReference>
<dbReference type="Gene3D" id="1.20.5.5270">
    <property type="match status" value="1"/>
</dbReference>
<dbReference type="InterPro" id="IPR003593">
    <property type="entry name" value="AAA+_ATPase"/>
</dbReference>
<dbReference type="Gene3D" id="3.30.230.10">
    <property type="match status" value="1"/>
</dbReference>
<keyword evidence="7" id="KW-0963">Cytoplasm</keyword>
<feature type="domain" description="Lon proteolytic" evidence="12">
    <location>
        <begin position="598"/>
        <end position="778"/>
    </location>
</feature>
<evidence type="ECO:0000256" key="2">
    <source>
        <dbReference type="ARBA" id="ARBA00022741"/>
    </source>
</evidence>
<dbReference type="PRINTS" id="PR00830">
    <property type="entry name" value="ENDOLAPTASE"/>
</dbReference>
<keyword evidence="5 7" id="KW-0067">ATP-binding</keyword>
<organism evidence="14 15">
    <name type="scientific">Candidatus Tremblayella phenacoccinincola</name>
    <dbReference type="NCBI Taxonomy" id="1010676"/>
    <lineage>
        <taxon>Bacteria</taxon>
        <taxon>Pseudomonadati</taxon>
        <taxon>Pseudomonadota</taxon>
        <taxon>Betaproteobacteria</taxon>
        <taxon>Candidatus Tremblayella</taxon>
    </lineage>
</organism>
<comment type="similarity">
    <text evidence="7 10 11">Belongs to the peptidase S16 family.</text>
</comment>
<name>A0A2G0V7B2_9PROT</name>
<dbReference type="InterPro" id="IPR014721">
    <property type="entry name" value="Ribsml_uS5_D2-typ_fold_subgr"/>
</dbReference>
<dbReference type="SMART" id="SM00382">
    <property type="entry name" value="AAA"/>
    <property type="match status" value="1"/>
</dbReference>
<dbReference type="PROSITE" id="PS51787">
    <property type="entry name" value="LON_N"/>
    <property type="match status" value="1"/>
</dbReference>
<dbReference type="CDD" id="cd19500">
    <property type="entry name" value="RecA-like_Lon"/>
    <property type="match status" value="1"/>
</dbReference>
<keyword evidence="2 7" id="KW-0547">Nucleotide-binding</keyword>
<evidence type="ECO:0000256" key="10">
    <source>
        <dbReference type="PROSITE-ProRule" id="PRU01122"/>
    </source>
</evidence>
<dbReference type="SUPFAM" id="SSF88697">
    <property type="entry name" value="PUA domain-like"/>
    <property type="match status" value="1"/>
</dbReference>
<dbReference type="PIRSF" id="PIRSF001174">
    <property type="entry name" value="Lon_proteas"/>
    <property type="match status" value="1"/>
</dbReference>
<dbReference type="Pfam" id="PF02190">
    <property type="entry name" value="LON_substr_bdg"/>
    <property type="match status" value="1"/>
</dbReference>
<dbReference type="GO" id="GO:0005737">
    <property type="term" value="C:cytoplasm"/>
    <property type="evidence" value="ECO:0007669"/>
    <property type="project" value="UniProtKB-SubCell"/>
</dbReference>
<dbReference type="GO" id="GO:0004252">
    <property type="term" value="F:serine-type endopeptidase activity"/>
    <property type="evidence" value="ECO:0007669"/>
    <property type="project" value="UniProtKB-UniRule"/>
</dbReference>
<gene>
    <name evidence="14" type="primary">lon</name>
    <name evidence="14" type="ORF">TPPER_00037</name>
</gene>
<feature type="active site" evidence="8 10">
    <location>
        <position position="727"/>
    </location>
</feature>
<comment type="caution">
    <text evidence="14">The sequence shown here is derived from an EMBL/GenBank/DDBJ whole genome shotgun (WGS) entry which is preliminary data.</text>
</comment>
<keyword evidence="15" id="KW-1185">Reference proteome</keyword>
<accession>A0A2G0V7B2</accession>
<dbReference type="EMBL" id="MKGN01000003">
    <property type="protein sequence ID" value="PHN16342.1"/>
    <property type="molecule type" value="Genomic_DNA"/>
</dbReference>
<keyword evidence="3 7" id="KW-0378">Hydrolase</keyword>
<dbReference type="InterPro" id="IPR027065">
    <property type="entry name" value="Lon_Prtase"/>
</dbReference>
<evidence type="ECO:0000256" key="11">
    <source>
        <dbReference type="RuleBase" id="RU000591"/>
    </source>
</evidence>
<keyword evidence="4 7" id="KW-0720">Serine protease</keyword>
<evidence type="ECO:0000256" key="3">
    <source>
        <dbReference type="ARBA" id="ARBA00022801"/>
    </source>
</evidence>
<keyword evidence="1 7" id="KW-0645">Protease</keyword>
<dbReference type="AlphaFoldDB" id="A0A2G0V7B2"/>
<dbReference type="NCBIfam" id="TIGR00763">
    <property type="entry name" value="lon"/>
    <property type="match status" value="1"/>
</dbReference>
<dbReference type="GO" id="GO:0005524">
    <property type="term" value="F:ATP binding"/>
    <property type="evidence" value="ECO:0007669"/>
    <property type="project" value="UniProtKB-KW"/>
</dbReference>
<dbReference type="SUPFAM" id="SSF52540">
    <property type="entry name" value="P-loop containing nucleoside triphosphate hydrolases"/>
    <property type="match status" value="1"/>
</dbReference>
<evidence type="ECO:0000256" key="7">
    <source>
        <dbReference type="PIRNR" id="PIRNR001174"/>
    </source>
</evidence>
<dbReference type="InterPro" id="IPR008269">
    <property type="entry name" value="Lon_proteolytic"/>
</dbReference>
<protein>
    <recommendedName>
        <fullName evidence="7">Lon protease</fullName>
        <ecNumber evidence="7">3.4.21.53</ecNumber>
    </recommendedName>
</protein>
<evidence type="ECO:0000313" key="14">
    <source>
        <dbReference type="EMBL" id="PHN16342.1"/>
    </source>
</evidence>
<dbReference type="InterPro" id="IPR046336">
    <property type="entry name" value="Lon_prtase_N_sf"/>
</dbReference>
<reference evidence="14 15" key="1">
    <citation type="journal article" date="2017" name="ISME J.">
        <title>Tremblaya phenacola PPER: an evolutionary beta-gammaproteobacterium collage.</title>
        <authorList>
            <person name="Gil R."/>
            <person name="Vargas-Chavez C."/>
            <person name="Lopez-Madrigal S."/>
            <person name="Santos-Garcia D."/>
            <person name="Latorre A."/>
            <person name="Moya A."/>
        </authorList>
    </citation>
    <scope>NUCLEOTIDE SEQUENCE [LARGE SCALE GENOMIC DNA]</scope>
    <source>
        <strain evidence="14 15">PPER</strain>
    </source>
</reference>
<evidence type="ECO:0000259" key="12">
    <source>
        <dbReference type="PROSITE" id="PS51786"/>
    </source>
</evidence>
<comment type="catalytic activity">
    <reaction evidence="6 7 10">
        <text>Hydrolysis of proteins in presence of ATP.</text>
        <dbReference type="EC" id="3.4.21.53"/>
    </reaction>
</comment>